<protein>
    <submittedName>
        <fullName evidence="1">Uncharacterized protein</fullName>
    </submittedName>
</protein>
<organism evidence="1 2">
    <name type="scientific">Leptolyngbya boryana NIES-2135</name>
    <dbReference type="NCBI Taxonomy" id="1973484"/>
    <lineage>
        <taxon>Bacteria</taxon>
        <taxon>Bacillati</taxon>
        <taxon>Cyanobacteriota</taxon>
        <taxon>Cyanophyceae</taxon>
        <taxon>Leptolyngbyales</taxon>
        <taxon>Leptolyngbyaceae</taxon>
        <taxon>Leptolyngbya group</taxon>
        <taxon>Leptolyngbya</taxon>
    </lineage>
</organism>
<dbReference type="AlphaFoldDB" id="A0A1Z4JER2"/>
<reference evidence="1 2" key="1">
    <citation type="submission" date="2017-06" db="EMBL/GenBank/DDBJ databases">
        <title>Genome sequencing of cyanobaciteial culture collection at National Institute for Environmental Studies (NIES).</title>
        <authorList>
            <person name="Hirose Y."/>
            <person name="Shimura Y."/>
            <person name="Fujisawa T."/>
            <person name="Nakamura Y."/>
            <person name="Kawachi M."/>
        </authorList>
    </citation>
    <scope>NUCLEOTIDE SEQUENCE [LARGE SCALE GENOMIC DNA]</scope>
    <source>
        <strain evidence="1 2">NIES-2135</strain>
    </source>
</reference>
<sequence>MFEILILLTVFSLSLAVGFNVLEYYQQQGIEKARKQLEQTWEREHGRT</sequence>
<dbReference type="Proteomes" id="UP000217895">
    <property type="component" value="Chromosome"/>
</dbReference>
<evidence type="ECO:0000313" key="1">
    <source>
        <dbReference type="EMBL" id="BAY55226.1"/>
    </source>
</evidence>
<dbReference type="EMBL" id="AP018203">
    <property type="protein sequence ID" value="BAY55226.1"/>
    <property type="molecule type" value="Genomic_DNA"/>
</dbReference>
<accession>A0A1Z4JER2</accession>
<proteinExistence type="predicted"/>
<name>A0A1Z4JER2_LEPBY</name>
<evidence type="ECO:0000313" key="2">
    <source>
        <dbReference type="Proteomes" id="UP000217895"/>
    </source>
</evidence>
<gene>
    <name evidence="1" type="ORF">NIES2135_20490</name>
</gene>
<keyword evidence="2" id="KW-1185">Reference proteome</keyword>